<keyword evidence="7 9" id="KW-1133">Transmembrane helix</keyword>
<evidence type="ECO:0000313" key="11">
    <source>
        <dbReference type="Proteomes" id="UP000184389"/>
    </source>
</evidence>
<feature type="transmembrane region" description="Helical" evidence="9">
    <location>
        <begin position="210"/>
        <end position="239"/>
    </location>
</feature>
<comment type="subcellular location">
    <subcellularLocation>
        <location evidence="1">Cell membrane</location>
        <topology evidence="1">Multi-pass membrane protein</topology>
    </subcellularLocation>
</comment>
<proteinExistence type="predicted"/>
<accession>A0A1M5VLD7</accession>
<feature type="transmembrane region" description="Helical" evidence="9">
    <location>
        <begin position="12"/>
        <end position="32"/>
    </location>
</feature>
<evidence type="ECO:0000256" key="1">
    <source>
        <dbReference type="ARBA" id="ARBA00004651"/>
    </source>
</evidence>
<dbReference type="PANTHER" id="PTHR32502:SF8">
    <property type="entry name" value="N-ACETYLGALACTOSAMINE PERMEASE IIC COMPONENT 1"/>
    <property type="match status" value="1"/>
</dbReference>
<dbReference type="AlphaFoldDB" id="A0A1M5VLD7"/>
<organism evidence="10 11">
    <name type="scientific">Sporanaerobacter acetigenes DSM 13106</name>
    <dbReference type="NCBI Taxonomy" id="1123281"/>
    <lineage>
        <taxon>Bacteria</taxon>
        <taxon>Bacillati</taxon>
        <taxon>Bacillota</taxon>
        <taxon>Tissierellia</taxon>
        <taxon>Tissierellales</taxon>
        <taxon>Sporanaerobacteraceae</taxon>
        <taxon>Sporanaerobacter</taxon>
    </lineage>
</organism>
<reference evidence="10 11" key="1">
    <citation type="submission" date="2016-11" db="EMBL/GenBank/DDBJ databases">
        <authorList>
            <person name="Jaros S."/>
            <person name="Januszkiewicz K."/>
            <person name="Wedrychowicz H."/>
        </authorList>
    </citation>
    <scope>NUCLEOTIDE SEQUENCE [LARGE SCALE GENOMIC DNA]</scope>
    <source>
        <strain evidence="10 11">DSM 13106</strain>
    </source>
</reference>
<keyword evidence="3" id="KW-1003">Cell membrane</keyword>
<dbReference type="GO" id="GO:0009401">
    <property type="term" value="P:phosphoenolpyruvate-dependent sugar phosphotransferase system"/>
    <property type="evidence" value="ECO:0007669"/>
    <property type="project" value="UniProtKB-KW"/>
</dbReference>
<evidence type="ECO:0000256" key="6">
    <source>
        <dbReference type="ARBA" id="ARBA00022692"/>
    </source>
</evidence>
<keyword evidence="2" id="KW-0813">Transport</keyword>
<keyword evidence="6 9" id="KW-0812">Transmembrane</keyword>
<feature type="transmembrane region" description="Helical" evidence="9">
    <location>
        <begin position="52"/>
        <end position="72"/>
    </location>
</feature>
<evidence type="ECO:0000256" key="4">
    <source>
        <dbReference type="ARBA" id="ARBA00022597"/>
    </source>
</evidence>
<dbReference type="InterPro" id="IPR004700">
    <property type="entry name" value="PTS_IIC_man"/>
</dbReference>
<name>A0A1M5VLD7_9FIRM</name>
<dbReference type="PROSITE" id="PS51106">
    <property type="entry name" value="PTS_EIIC_TYPE_4"/>
    <property type="match status" value="1"/>
</dbReference>
<evidence type="ECO:0000256" key="9">
    <source>
        <dbReference type="SAM" id="Phobius"/>
    </source>
</evidence>
<dbReference type="PANTHER" id="PTHR32502">
    <property type="entry name" value="N-ACETYLGALACTOSAMINE PERMEASE II COMPONENT-RELATED"/>
    <property type="match status" value="1"/>
</dbReference>
<dbReference type="RefSeq" id="WP_234973674.1">
    <property type="nucleotide sequence ID" value="NZ_FQXR01000004.1"/>
</dbReference>
<keyword evidence="11" id="KW-1185">Reference proteome</keyword>
<keyword evidence="5" id="KW-0598">Phosphotransferase system</keyword>
<feature type="transmembrane region" description="Helical" evidence="9">
    <location>
        <begin position="148"/>
        <end position="167"/>
    </location>
</feature>
<sequence>MKISVLQAILIGLIYYLGTSTWLFGVGFYTVYRPLVNGFLVGLVLGDPVQGTIIGATVNLMYLGFISAGASLPGDPCLAGTLGTAIAIASGIEAEAALALAVPVGMLGTIIWFAKMTVNAFFLHKSDKYAEEGNVKGVAFMDVVPSQLFLFIVSFFPVFFAALYGPTAIKSLLDFLGQNVLHCLIVIGGMMPALGIAMNLKSIFKGDNKAYYFLGFLLTVYLKLDIVAIGLFGAVFAYIHMRLKKGGNEVAS</sequence>
<keyword evidence="8 9" id="KW-0472">Membrane</keyword>
<feature type="transmembrane region" description="Helical" evidence="9">
    <location>
        <begin position="179"/>
        <end position="198"/>
    </location>
</feature>
<feature type="transmembrane region" description="Helical" evidence="9">
    <location>
        <begin position="84"/>
        <end position="114"/>
    </location>
</feature>
<dbReference type="STRING" id="1123281.SAMN02745180_00949"/>
<evidence type="ECO:0000256" key="5">
    <source>
        <dbReference type="ARBA" id="ARBA00022683"/>
    </source>
</evidence>
<evidence type="ECO:0000256" key="2">
    <source>
        <dbReference type="ARBA" id="ARBA00022448"/>
    </source>
</evidence>
<dbReference type="InterPro" id="IPR050303">
    <property type="entry name" value="GatZ_KbaZ_carbometab"/>
</dbReference>
<evidence type="ECO:0000256" key="8">
    <source>
        <dbReference type="ARBA" id="ARBA00023136"/>
    </source>
</evidence>
<evidence type="ECO:0000256" key="3">
    <source>
        <dbReference type="ARBA" id="ARBA00022475"/>
    </source>
</evidence>
<evidence type="ECO:0000313" key="10">
    <source>
        <dbReference type="EMBL" id="SHH76049.1"/>
    </source>
</evidence>
<dbReference type="Proteomes" id="UP000184389">
    <property type="component" value="Unassembled WGS sequence"/>
</dbReference>
<evidence type="ECO:0000256" key="7">
    <source>
        <dbReference type="ARBA" id="ARBA00022989"/>
    </source>
</evidence>
<gene>
    <name evidence="10" type="ORF">SAMN02745180_00949</name>
</gene>
<dbReference type="EMBL" id="FQXR01000004">
    <property type="protein sequence ID" value="SHH76049.1"/>
    <property type="molecule type" value="Genomic_DNA"/>
</dbReference>
<keyword evidence="4" id="KW-0762">Sugar transport</keyword>
<dbReference type="Pfam" id="PF03609">
    <property type="entry name" value="EII-Sor"/>
    <property type="match status" value="1"/>
</dbReference>
<protein>
    <submittedName>
        <fullName evidence="10">PTS system, mannose-specific IIC component</fullName>
    </submittedName>
</protein>
<dbReference type="GO" id="GO:0005886">
    <property type="term" value="C:plasma membrane"/>
    <property type="evidence" value="ECO:0007669"/>
    <property type="project" value="UniProtKB-SubCell"/>
</dbReference>